<evidence type="ECO:0000313" key="2">
    <source>
        <dbReference type="Proteomes" id="UP000789920"/>
    </source>
</evidence>
<organism evidence="1 2">
    <name type="scientific">Racocetra persica</name>
    <dbReference type="NCBI Taxonomy" id="160502"/>
    <lineage>
        <taxon>Eukaryota</taxon>
        <taxon>Fungi</taxon>
        <taxon>Fungi incertae sedis</taxon>
        <taxon>Mucoromycota</taxon>
        <taxon>Glomeromycotina</taxon>
        <taxon>Glomeromycetes</taxon>
        <taxon>Diversisporales</taxon>
        <taxon>Gigasporaceae</taxon>
        <taxon>Racocetra</taxon>
    </lineage>
</organism>
<dbReference type="Proteomes" id="UP000789920">
    <property type="component" value="Unassembled WGS sequence"/>
</dbReference>
<comment type="caution">
    <text evidence="1">The sequence shown here is derived from an EMBL/GenBank/DDBJ whole genome shotgun (WGS) entry which is preliminary data.</text>
</comment>
<protein>
    <submittedName>
        <fullName evidence="1">35544_t:CDS:1</fullName>
    </submittedName>
</protein>
<sequence>SETSQIQPIRHLFNPPDNEEKLYSLFEEHVVLYTEICISCIKTKTSDN</sequence>
<feature type="non-terminal residue" evidence="1">
    <location>
        <position position="1"/>
    </location>
</feature>
<dbReference type="EMBL" id="CAJVQC010021290">
    <property type="protein sequence ID" value="CAG8712702.1"/>
    <property type="molecule type" value="Genomic_DNA"/>
</dbReference>
<reference evidence="1" key="1">
    <citation type="submission" date="2021-06" db="EMBL/GenBank/DDBJ databases">
        <authorList>
            <person name="Kallberg Y."/>
            <person name="Tangrot J."/>
            <person name="Rosling A."/>
        </authorList>
    </citation>
    <scope>NUCLEOTIDE SEQUENCE</scope>
    <source>
        <strain evidence="1">MA461A</strain>
    </source>
</reference>
<proteinExistence type="predicted"/>
<keyword evidence="2" id="KW-1185">Reference proteome</keyword>
<evidence type="ECO:0000313" key="1">
    <source>
        <dbReference type="EMBL" id="CAG8712702.1"/>
    </source>
</evidence>
<gene>
    <name evidence="1" type="ORF">RPERSI_LOCUS10661</name>
</gene>
<accession>A0ACA9PKC9</accession>
<name>A0ACA9PKC9_9GLOM</name>